<evidence type="ECO:0000313" key="1">
    <source>
        <dbReference type="EMBL" id="TQE09739.1"/>
    </source>
</evidence>
<protein>
    <submittedName>
        <fullName evidence="1">Uncharacterized protein</fullName>
    </submittedName>
</protein>
<accession>A0A540NFD5</accession>
<comment type="caution">
    <text evidence="1">The sequence shown here is derived from an EMBL/GenBank/DDBJ whole genome shotgun (WGS) entry which is preliminary data.</text>
</comment>
<reference evidence="1 2" key="1">
    <citation type="journal article" date="2019" name="G3 (Bethesda)">
        <title>Sequencing of a Wild Apple (Malus baccata) Genome Unravels the Differences Between Cultivated and Wild Apple Species Regarding Disease Resistance and Cold Tolerance.</title>
        <authorList>
            <person name="Chen X."/>
        </authorList>
    </citation>
    <scope>NUCLEOTIDE SEQUENCE [LARGE SCALE GENOMIC DNA]</scope>
    <source>
        <strain evidence="2">cv. Shandingzi</strain>
        <tissue evidence="1">Leaves</tissue>
    </source>
</reference>
<keyword evidence="2" id="KW-1185">Reference proteome</keyword>
<evidence type="ECO:0000313" key="2">
    <source>
        <dbReference type="Proteomes" id="UP000315295"/>
    </source>
</evidence>
<sequence>MFASLGSFVSCHCSNTNGPLVGWSRGLLGVGVISLISGATSKKNTRRPCRQLKTAKITRVTNGRITIGYDEWHRAAPTTKQHSALAHDIGHVVQTNCLMRRTTISRTSTTICWWGLKFPEIDVFSDVYVRPGDELAESFHATMMEKRQLVLQESAVQLPPKTPLESVDPLEDARF</sequence>
<dbReference type="Proteomes" id="UP000315295">
    <property type="component" value="Unassembled WGS sequence"/>
</dbReference>
<proteinExistence type="predicted"/>
<dbReference type="AlphaFoldDB" id="A0A540NFD5"/>
<gene>
    <name evidence="1" type="ORF">C1H46_004696</name>
</gene>
<name>A0A540NFD5_MALBA</name>
<organism evidence="1 2">
    <name type="scientific">Malus baccata</name>
    <name type="common">Siberian crab apple</name>
    <name type="synonym">Pyrus baccata</name>
    <dbReference type="NCBI Taxonomy" id="106549"/>
    <lineage>
        <taxon>Eukaryota</taxon>
        <taxon>Viridiplantae</taxon>
        <taxon>Streptophyta</taxon>
        <taxon>Embryophyta</taxon>
        <taxon>Tracheophyta</taxon>
        <taxon>Spermatophyta</taxon>
        <taxon>Magnoliopsida</taxon>
        <taxon>eudicotyledons</taxon>
        <taxon>Gunneridae</taxon>
        <taxon>Pentapetalae</taxon>
        <taxon>rosids</taxon>
        <taxon>fabids</taxon>
        <taxon>Rosales</taxon>
        <taxon>Rosaceae</taxon>
        <taxon>Amygdaloideae</taxon>
        <taxon>Maleae</taxon>
        <taxon>Malus</taxon>
    </lineage>
</organism>
<dbReference type="EMBL" id="VIEB01000053">
    <property type="protein sequence ID" value="TQE09739.1"/>
    <property type="molecule type" value="Genomic_DNA"/>
</dbReference>